<protein>
    <submittedName>
        <fullName evidence="1">Uncharacterized protein</fullName>
    </submittedName>
</protein>
<organism evidence="1">
    <name type="scientific">marine sediment metagenome</name>
    <dbReference type="NCBI Taxonomy" id="412755"/>
    <lineage>
        <taxon>unclassified sequences</taxon>
        <taxon>metagenomes</taxon>
        <taxon>ecological metagenomes</taxon>
    </lineage>
</organism>
<name>A0A0F9QWD2_9ZZZZ</name>
<reference evidence="1" key="1">
    <citation type="journal article" date="2015" name="Nature">
        <title>Complex archaea that bridge the gap between prokaryotes and eukaryotes.</title>
        <authorList>
            <person name="Spang A."/>
            <person name="Saw J.H."/>
            <person name="Jorgensen S.L."/>
            <person name="Zaremba-Niedzwiedzka K."/>
            <person name="Martijn J."/>
            <person name="Lind A.E."/>
            <person name="van Eijk R."/>
            <person name="Schleper C."/>
            <person name="Guy L."/>
            <person name="Ettema T.J."/>
        </authorList>
    </citation>
    <scope>NUCLEOTIDE SEQUENCE</scope>
</reference>
<comment type="caution">
    <text evidence="1">The sequence shown here is derived from an EMBL/GenBank/DDBJ whole genome shotgun (WGS) entry which is preliminary data.</text>
</comment>
<gene>
    <name evidence="1" type="ORF">LCGC14_0725160</name>
</gene>
<accession>A0A0F9QWD2</accession>
<dbReference type="AlphaFoldDB" id="A0A0F9QWD2"/>
<sequence length="74" mass="8416">MATRFRYKIAMCLFRLAEALLGVPITVQSKEGVLSEQSIKEEMEQAVRASLKLATQGFIDRMTYGIEYKGVKDR</sequence>
<proteinExistence type="predicted"/>
<dbReference type="EMBL" id="LAZR01001658">
    <property type="protein sequence ID" value="KKN41267.1"/>
    <property type="molecule type" value="Genomic_DNA"/>
</dbReference>
<evidence type="ECO:0000313" key="1">
    <source>
        <dbReference type="EMBL" id="KKN41267.1"/>
    </source>
</evidence>